<gene>
    <name evidence="2" type="ORF">GUITHDRAFT_103409</name>
</gene>
<dbReference type="AlphaFoldDB" id="L1JRX3"/>
<keyword evidence="1" id="KW-0472">Membrane</keyword>
<dbReference type="GeneID" id="17307473"/>
<reference evidence="3" key="3">
    <citation type="submission" date="2016-03" db="UniProtKB">
        <authorList>
            <consortium name="EnsemblProtists"/>
        </authorList>
    </citation>
    <scope>IDENTIFICATION</scope>
</reference>
<dbReference type="Pfam" id="PF05336">
    <property type="entry name" value="rhaM"/>
    <property type="match status" value="1"/>
</dbReference>
<accession>L1JRX3</accession>
<keyword evidence="1" id="KW-1133">Transmembrane helix</keyword>
<dbReference type="SUPFAM" id="SSF54909">
    <property type="entry name" value="Dimeric alpha+beta barrel"/>
    <property type="match status" value="1"/>
</dbReference>
<dbReference type="PaxDb" id="55529-EKX50818"/>
<dbReference type="InterPro" id="IPR008000">
    <property type="entry name" value="Rham/fucose_mutarotase"/>
</dbReference>
<dbReference type="EMBL" id="JH992977">
    <property type="protein sequence ID" value="EKX50818.1"/>
    <property type="molecule type" value="Genomic_DNA"/>
</dbReference>
<evidence type="ECO:0000313" key="4">
    <source>
        <dbReference type="Proteomes" id="UP000011087"/>
    </source>
</evidence>
<dbReference type="InterPro" id="IPR011008">
    <property type="entry name" value="Dimeric_a/b-barrel"/>
</dbReference>
<feature type="transmembrane region" description="Helical" evidence="1">
    <location>
        <begin position="6"/>
        <end position="24"/>
    </location>
</feature>
<dbReference type="Proteomes" id="UP000011087">
    <property type="component" value="Unassembled WGS sequence"/>
</dbReference>
<dbReference type="EnsemblProtists" id="EKX50818">
    <property type="protein sequence ID" value="EKX50818"/>
    <property type="gene ID" value="GUITHDRAFT_103409"/>
</dbReference>
<reference evidence="2 4" key="1">
    <citation type="journal article" date="2012" name="Nature">
        <title>Algal genomes reveal evolutionary mosaicism and the fate of nucleomorphs.</title>
        <authorList>
            <consortium name="DOE Joint Genome Institute"/>
            <person name="Curtis B.A."/>
            <person name="Tanifuji G."/>
            <person name="Burki F."/>
            <person name="Gruber A."/>
            <person name="Irimia M."/>
            <person name="Maruyama S."/>
            <person name="Arias M.C."/>
            <person name="Ball S.G."/>
            <person name="Gile G.H."/>
            <person name="Hirakawa Y."/>
            <person name="Hopkins J.F."/>
            <person name="Kuo A."/>
            <person name="Rensing S.A."/>
            <person name="Schmutz J."/>
            <person name="Symeonidi A."/>
            <person name="Elias M."/>
            <person name="Eveleigh R.J."/>
            <person name="Herman E.K."/>
            <person name="Klute M.J."/>
            <person name="Nakayama T."/>
            <person name="Obornik M."/>
            <person name="Reyes-Prieto A."/>
            <person name="Armbrust E.V."/>
            <person name="Aves S.J."/>
            <person name="Beiko R.G."/>
            <person name="Coutinho P."/>
            <person name="Dacks J.B."/>
            <person name="Durnford D.G."/>
            <person name="Fast N.M."/>
            <person name="Green B.R."/>
            <person name="Grisdale C.J."/>
            <person name="Hempel F."/>
            <person name="Henrissat B."/>
            <person name="Hoppner M.P."/>
            <person name="Ishida K."/>
            <person name="Kim E."/>
            <person name="Koreny L."/>
            <person name="Kroth P.G."/>
            <person name="Liu Y."/>
            <person name="Malik S.B."/>
            <person name="Maier U.G."/>
            <person name="McRose D."/>
            <person name="Mock T."/>
            <person name="Neilson J.A."/>
            <person name="Onodera N.T."/>
            <person name="Poole A.M."/>
            <person name="Pritham E.J."/>
            <person name="Richards T.A."/>
            <person name="Rocap G."/>
            <person name="Roy S.W."/>
            <person name="Sarai C."/>
            <person name="Schaack S."/>
            <person name="Shirato S."/>
            <person name="Slamovits C.H."/>
            <person name="Spencer D.F."/>
            <person name="Suzuki S."/>
            <person name="Worden A.Z."/>
            <person name="Zauner S."/>
            <person name="Barry K."/>
            <person name="Bell C."/>
            <person name="Bharti A.K."/>
            <person name="Crow J.A."/>
            <person name="Grimwood J."/>
            <person name="Kramer R."/>
            <person name="Lindquist E."/>
            <person name="Lucas S."/>
            <person name="Salamov A."/>
            <person name="McFadden G.I."/>
            <person name="Lane C.E."/>
            <person name="Keeling P.J."/>
            <person name="Gray M.W."/>
            <person name="Grigoriev I.V."/>
            <person name="Archibald J.M."/>
        </authorList>
    </citation>
    <scope>NUCLEOTIDE SEQUENCE</scope>
    <source>
        <strain evidence="2 4">CCMP2712</strain>
    </source>
</reference>
<keyword evidence="4" id="KW-1185">Reference proteome</keyword>
<protein>
    <recommendedName>
        <fullName evidence="5">L-rhamnose mutarotase</fullName>
    </recommendedName>
</protein>
<evidence type="ECO:0008006" key="5">
    <source>
        <dbReference type="Google" id="ProtNLM"/>
    </source>
</evidence>
<proteinExistence type="predicted"/>
<keyword evidence="1" id="KW-0812">Transmembrane</keyword>
<dbReference type="Gene3D" id="3.30.70.100">
    <property type="match status" value="1"/>
</dbReference>
<dbReference type="KEGG" id="gtt:GUITHDRAFT_103409"/>
<evidence type="ECO:0000256" key="1">
    <source>
        <dbReference type="SAM" id="Phobius"/>
    </source>
</evidence>
<dbReference type="HOGENOM" id="CLU_1690054_0_0_1"/>
<reference evidence="4" key="2">
    <citation type="submission" date="2012-11" db="EMBL/GenBank/DDBJ databases">
        <authorList>
            <person name="Kuo A."/>
            <person name="Curtis B.A."/>
            <person name="Tanifuji G."/>
            <person name="Burki F."/>
            <person name="Gruber A."/>
            <person name="Irimia M."/>
            <person name="Maruyama S."/>
            <person name="Arias M.C."/>
            <person name="Ball S.G."/>
            <person name="Gile G.H."/>
            <person name="Hirakawa Y."/>
            <person name="Hopkins J.F."/>
            <person name="Rensing S.A."/>
            <person name="Schmutz J."/>
            <person name="Symeonidi A."/>
            <person name="Elias M."/>
            <person name="Eveleigh R.J."/>
            <person name="Herman E.K."/>
            <person name="Klute M.J."/>
            <person name="Nakayama T."/>
            <person name="Obornik M."/>
            <person name="Reyes-Prieto A."/>
            <person name="Armbrust E.V."/>
            <person name="Aves S.J."/>
            <person name="Beiko R.G."/>
            <person name="Coutinho P."/>
            <person name="Dacks J.B."/>
            <person name="Durnford D.G."/>
            <person name="Fast N.M."/>
            <person name="Green B.R."/>
            <person name="Grisdale C."/>
            <person name="Hempe F."/>
            <person name="Henrissat B."/>
            <person name="Hoppner M.P."/>
            <person name="Ishida K.-I."/>
            <person name="Kim E."/>
            <person name="Koreny L."/>
            <person name="Kroth P.G."/>
            <person name="Liu Y."/>
            <person name="Malik S.-B."/>
            <person name="Maier U.G."/>
            <person name="McRose D."/>
            <person name="Mock T."/>
            <person name="Neilson J.A."/>
            <person name="Onodera N.T."/>
            <person name="Poole A.M."/>
            <person name="Pritham E.J."/>
            <person name="Richards T.A."/>
            <person name="Rocap G."/>
            <person name="Roy S.W."/>
            <person name="Sarai C."/>
            <person name="Schaack S."/>
            <person name="Shirato S."/>
            <person name="Slamovits C.H."/>
            <person name="Spencer D.F."/>
            <person name="Suzuki S."/>
            <person name="Worden A.Z."/>
            <person name="Zauner S."/>
            <person name="Barry K."/>
            <person name="Bell C."/>
            <person name="Bharti A.K."/>
            <person name="Crow J.A."/>
            <person name="Grimwood J."/>
            <person name="Kramer R."/>
            <person name="Lindquist E."/>
            <person name="Lucas S."/>
            <person name="Salamov A."/>
            <person name="McFadden G.I."/>
            <person name="Lane C.E."/>
            <person name="Keeling P.J."/>
            <person name="Gray M.W."/>
            <person name="Grigoriev I.V."/>
            <person name="Archibald J.M."/>
        </authorList>
    </citation>
    <scope>NUCLEOTIDE SEQUENCE</scope>
    <source>
        <strain evidence="4">CCMP2712</strain>
    </source>
</reference>
<name>L1JRX3_GUITC</name>
<evidence type="ECO:0000313" key="3">
    <source>
        <dbReference type="EnsemblProtists" id="EKX50818"/>
    </source>
</evidence>
<evidence type="ECO:0000313" key="2">
    <source>
        <dbReference type="EMBL" id="EKX50818.1"/>
    </source>
</evidence>
<dbReference type="OrthoDB" id="200290at2759"/>
<sequence>MRTAFYTLLGAVCGGLLVHSYHRMMSRKKKQRLMFRTNVKKDKLELYKRHHKGVWPEVERGLRKAGVKLLSIHCPSDGGNALQMYIELEQGVDMARDLGPGSSTERRGRSYRSVERVKVWEELMCTFFEGGTWTMLDELYTLTGETSTNSLPAMYT</sequence>
<organism evidence="2">
    <name type="scientific">Guillardia theta (strain CCMP2712)</name>
    <name type="common">Cryptophyte</name>
    <dbReference type="NCBI Taxonomy" id="905079"/>
    <lineage>
        <taxon>Eukaryota</taxon>
        <taxon>Cryptophyceae</taxon>
        <taxon>Pyrenomonadales</taxon>
        <taxon>Geminigeraceae</taxon>
        <taxon>Guillardia</taxon>
    </lineage>
</organism>
<dbReference type="RefSeq" id="XP_005837798.1">
    <property type="nucleotide sequence ID" value="XM_005837741.1"/>
</dbReference>
<dbReference type="GO" id="GO:0016857">
    <property type="term" value="F:racemase and epimerase activity, acting on carbohydrates and derivatives"/>
    <property type="evidence" value="ECO:0007669"/>
    <property type="project" value="InterPro"/>
</dbReference>